<dbReference type="InterPro" id="IPR038518">
    <property type="entry name" value="Glyco_hydro_63N_sf"/>
</dbReference>
<dbReference type="EMBL" id="CCYD01002047">
    <property type="protein sequence ID" value="CEG46333.1"/>
    <property type="molecule type" value="Genomic_DNA"/>
</dbReference>
<dbReference type="InterPro" id="IPR031335">
    <property type="entry name" value="Glyco_hydro_63_C"/>
</dbReference>
<evidence type="ECO:0000256" key="1">
    <source>
        <dbReference type="ARBA" id="ARBA00004648"/>
    </source>
</evidence>
<evidence type="ECO:0000256" key="6">
    <source>
        <dbReference type="ARBA" id="ARBA00022968"/>
    </source>
</evidence>
<keyword evidence="6" id="KW-0735">Signal-anchor</keyword>
<dbReference type="Pfam" id="PF03200">
    <property type="entry name" value="Glyco_hydro_63"/>
    <property type="match status" value="1"/>
</dbReference>
<dbReference type="SUPFAM" id="SSF48208">
    <property type="entry name" value="Six-hairpin glycosidases"/>
    <property type="match status" value="1"/>
</dbReference>
<dbReference type="OMA" id="FNWYNTT"/>
<dbReference type="RefSeq" id="XP_024582702.1">
    <property type="nucleotide sequence ID" value="XM_024717177.1"/>
</dbReference>
<evidence type="ECO:0000259" key="14">
    <source>
        <dbReference type="Pfam" id="PF16923"/>
    </source>
</evidence>
<dbReference type="Gene3D" id="2.70.98.110">
    <property type="entry name" value="Glycosyl hydrolase family 63, N-terminal domain"/>
    <property type="match status" value="1"/>
</dbReference>
<evidence type="ECO:0000256" key="5">
    <source>
        <dbReference type="ARBA" id="ARBA00022824"/>
    </source>
</evidence>
<dbReference type="AlphaFoldDB" id="A0A0P1AVG2"/>
<keyword evidence="7 12" id="KW-1133">Transmembrane helix</keyword>
<dbReference type="InterPro" id="IPR004888">
    <property type="entry name" value="Glycoside_hydrolase_63"/>
</dbReference>
<dbReference type="InterPro" id="IPR012341">
    <property type="entry name" value="6hp_glycosidase-like_sf"/>
</dbReference>
<reference evidence="16" key="1">
    <citation type="submission" date="2014-09" db="EMBL/GenBank/DDBJ databases">
        <authorList>
            <person name="Sharma Rahul"/>
            <person name="Thines Marco"/>
        </authorList>
    </citation>
    <scope>NUCLEOTIDE SEQUENCE [LARGE SCALE GENOMIC DNA]</scope>
</reference>
<dbReference type="InterPro" id="IPR008928">
    <property type="entry name" value="6-hairpin_glycosidase_sf"/>
</dbReference>
<keyword evidence="4 12" id="KW-0378">Hydrolase</keyword>
<proteinExistence type="inferred from homology"/>
<dbReference type="PANTHER" id="PTHR10412">
    <property type="entry name" value="MANNOSYL-OLIGOSACCHARIDE GLUCOSIDASE"/>
    <property type="match status" value="1"/>
</dbReference>
<accession>A0A0P1AVG2</accession>
<evidence type="ECO:0000313" key="15">
    <source>
        <dbReference type="EMBL" id="CEG46333.1"/>
    </source>
</evidence>
<evidence type="ECO:0000256" key="4">
    <source>
        <dbReference type="ARBA" id="ARBA00022801"/>
    </source>
</evidence>
<evidence type="ECO:0000256" key="7">
    <source>
        <dbReference type="ARBA" id="ARBA00022989"/>
    </source>
</evidence>
<name>A0A0P1AVG2_PLAHL</name>
<dbReference type="GO" id="GO:0005789">
    <property type="term" value="C:endoplasmic reticulum membrane"/>
    <property type="evidence" value="ECO:0007669"/>
    <property type="project" value="UniProtKB-SubCell"/>
</dbReference>
<dbReference type="Pfam" id="PF16923">
    <property type="entry name" value="Glyco_hydro_63N"/>
    <property type="match status" value="1"/>
</dbReference>
<feature type="domain" description="Glycosyl hydrolase family 63 N-terminal" evidence="14">
    <location>
        <begin position="68"/>
        <end position="229"/>
    </location>
</feature>
<evidence type="ECO:0000256" key="8">
    <source>
        <dbReference type="ARBA" id="ARBA00023136"/>
    </source>
</evidence>
<sequence length="903" mass="102970">MVTRPTDESALYSKVVYVGTSLIVLVISVYTTLYRSVEELESAVVSTSAPLDFQILDELIQANSASHLRWGTYRPGLYLGIRSRTTPNFVSAGLLWGSQLEDVSQLRHQCRQEDHLQQYGWLQHDGNNFGFQKIADQFNRLDLNTSYVRVQTEEIEGWVVRVHTAPLIPKDERLSRRKIERNKASLFFYIDLSCEDESLDLQCRQNLQNLMEIVIEPMILQLKGKEEECLQMLLQSEGYENKKLEQDMAPLTFRMQVQLKTRSNVHGVELHYAGFKDTNVINVKDRLVSLARHPGGEGSTDLNSDKEILLENFIEEGSTMIVVQAIMDIDYETFQEGDVTLDVLFNEAVSSSAADIEIGPIDSFITEKLAESSQQFDSKFEDAFHLSTKTWPDVDGVEVPFNQSLVDFAKASFSNLIGGTGYFYGSSLVQHDEKKSEIIETPMKALFTAVPSRSFFPRGFVWDEGFHQIGVSAFNNDIAQDIIAHWFGLMETDGYIAREQILGQDARRRVPSEFLVQHVEHANPPTLLLALEKMLHWYDSTKSITELKEFVRAIYPFLKRWYDWFLKTQVGPQDASFRWRGRRVSDGKLISNTLSSGLDDYPRASFSSDREMHVDLLSWMIRSSDVMAKLANYISEESDSQLFIKNSAHFFTGLDQHHWNETAQSYFDVGEHSEDGLIEYQVAIRCRNDRGQVIDATAPFQQIETKDVECPSSHPFFLFPLGDGRGGLQMLPVFVPGTTKLQHVKHVGYVSVFPLLLKVLPPDSPKLLVLLNQMTDPTHLWSPFGLRSLSTKNQFYEQENAPGDNPYWRGAIWMNINYLALDALHYYAQPSTGSPFQAQFASAYTALRANVIANVYREYERTGFLWEQYNGDINAGHRYGQGQRCHPFSGWTALVVNIMAELY</sequence>
<evidence type="ECO:0000256" key="2">
    <source>
        <dbReference type="ARBA" id="ARBA00010833"/>
    </source>
</evidence>
<evidence type="ECO:0000313" key="16">
    <source>
        <dbReference type="Proteomes" id="UP000054928"/>
    </source>
</evidence>
<dbReference type="GO" id="GO:0004573">
    <property type="term" value="F:Glc3Man9GlcNAc2 oligosaccharide glucosidase activity"/>
    <property type="evidence" value="ECO:0007669"/>
    <property type="project" value="UniProtKB-UniRule"/>
</dbReference>
<evidence type="ECO:0000256" key="12">
    <source>
        <dbReference type="RuleBase" id="RU368089"/>
    </source>
</evidence>
<evidence type="ECO:0000256" key="9">
    <source>
        <dbReference type="ARBA" id="ARBA00023180"/>
    </source>
</evidence>
<keyword evidence="5 12" id="KW-0256">Endoplasmic reticulum</keyword>
<dbReference type="GO" id="GO:0006487">
    <property type="term" value="P:protein N-linked glycosylation"/>
    <property type="evidence" value="ECO:0007669"/>
    <property type="project" value="UniProtKB-UniRule"/>
</dbReference>
<dbReference type="OrthoDB" id="410058at2759"/>
<keyword evidence="16" id="KW-1185">Reference proteome</keyword>
<dbReference type="GeneID" id="36397792"/>
<comment type="subcellular location">
    <subcellularLocation>
        <location evidence="1 12">Endoplasmic reticulum membrane</location>
        <topology evidence="1 12">Single-pass type II membrane protein</topology>
    </subcellularLocation>
</comment>
<dbReference type="InterPro" id="IPR031631">
    <property type="entry name" value="Glyco_hydro_63N"/>
</dbReference>
<dbReference type="PANTHER" id="PTHR10412:SF11">
    <property type="entry name" value="MANNOSYL-OLIGOSACCHARIDE GLUCOSIDASE"/>
    <property type="match status" value="1"/>
</dbReference>
<feature type="domain" description="Glycosyl hydrolase family 63 C-terminal" evidence="13">
    <location>
        <begin position="364"/>
        <end position="901"/>
    </location>
</feature>
<evidence type="ECO:0000256" key="11">
    <source>
        <dbReference type="ARBA" id="ARBA00038888"/>
    </source>
</evidence>
<keyword evidence="8 12" id="KW-0472">Membrane</keyword>
<dbReference type="EC" id="3.2.1.106" evidence="11 12"/>
<dbReference type="Gene3D" id="1.50.10.10">
    <property type="match status" value="1"/>
</dbReference>
<evidence type="ECO:0000256" key="10">
    <source>
        <dbReference type="ARBA" id="ARBA00023295"/>
    </source>
</evidence>
<dbReference type="GO" id="GO:0009311">
    <property type="term" value="P:oligosaccharide metabolic process"/>
    <property type="evidence" value="ECO:0007669"/>
    <property type="project" value="UniProtKB-UniRule"/>
</dbReference>
<keyword evidence="9" id="KW-0325">Glycoprotein</keyword>
<dbReference type="STRING" id="4781.A0A0P1AVG2"/>
<comment type="function">
    <text evidence="12">Cleaves the distal alpha 1,2-linked glucose residue from the Glc(3)Man(9)GlcNAc(2) oligosaccharide precursor.</text>
</comment>
<keyword evidence="3 12" id="KW-0812">Transmembrane</keyword>
<evidence type="ECO:0000256" key="3">
    <source>
        <dbReference type="ARBA" id="ARBA00022692"/>
    </source>
</evidence>
<dbReference type="Proteomes" id="UP000054928">
    <property type="component" value="Unassembled WGS sequence"/>
</dbReference>
<evidence type="ECO:0000259" key="13">
    <source>
        <dbReference type="Pfam" id="PF03200"/>
    </source>
</evidence>
<feature type="transmembrane region" description="Helical" evidence="12">
    <location>
        <begin position="12"/>
        <end position="33"/>
    </location>
</feature>
<comment type="similarity">
    <text evidence="2 12">Belongs to the glycosyl hydrolase 63 family.</text>
</comment>
<protein>
    <recommendedName>
        <fullName evidence="11 12">Mannosyl-oligosaccharide glucosidase</fullName>
        <ecNumber evidence="11 12">3.2.1.106</ecNumber>
    </recommendedName>
</protein>
<comment type="catalytic activity">
    <reaction evidence="12">
        <text>N(4)-(alpha-D-Glc-(1-&gt;2)-alpha-D-Glc-(1-&gt;3)-alpha-D-Glc-(1-&gt;3)-alpha-D-Man-(1-&gt;2)-alpha-D-Man-(1-&gt;2)-alpha-D-Man-(1-&gt;3)-[alpha-D-Man-(1-&gt;2)-alpha-D-Man-(1-&gt;3)-[alpha-D-Man-(1-&gt;2)-alpha-D-Man-(1-&gt;6)]-alpha-D-Man-(1-&gt;6)]-beta-D-Man-(1-&gt;4)-beta-D-GlcNAc-(1-&gt;4)-beta-D-GlcNAc)-L-asparaginyl-[protein] + H2O = N(4)-(alpha-D-Glc-(1-&gt;3)-alpha-D-Glc-(1-&gt;3)-alpha-D-Man-(1-&gt;2)-alpha-D-Man-(1-&gt;2)-alpha-D-Man-(1-&gt;3)-[alpha-D-Man-(1-&gt;2)-alpha-D-Man-(1-&gt;3)-[alpha-D-Man-(1-&gt;2)-alpha-D-Man-(1-&gt;6)]-alpha-D-Man-(1-&gt;6)]-beta-D-Man-(1-&gt;4)-beta-D-GlcNAc-(1-&gt;4)-beta-D-GlcNAc)-L-asparaginyl-[protein] + beta-D-glucose</text>
        <dbReference type="Rhea" id="RHEA:55988"/>
        <dbReference type="Rhea" id="RHEA-COMP:12806"/>
        <dbReference type="Rhea" id="RHEA-COMP:14355"/>
        <dbReference type="ChEBI" id="CHEBI:15377"/>
        <dbReference type="ChEBI" id="CHEBI:15903"/>
        <dbReference type="ChEBI" id="CHEBI:59082"/>
        <dbReference type="ChEBI" id="CHEBI:132537"/>
        <dbReference type="EC" id="3.2.1.106"/>
    </reaction>
</comment>
<keyword evidence="10 12" id="KW-0326">Glycosidase</keyword>
<organism evidence="15 16">
    <name type="scientific">Plasmopara halstedii</name>
    <name type="common">Downy mildew of sunflower</name>
    <dbReference type="NCBI Taxonomy" id="4781"/>
    <lineage>
        <taxon>Eukaryota</taxon>
        <taxon>Sar</taxon>
        <taxon>Stramenopiles</taxon>
        <taxon>Oomycota</taxon>
        <taxon>Peronosporomycetes</taxon>
        <taxon>Peronosporales</taxon>
        <taxon>Peronosporaceae</taxon>
        <taxon>Plasmopara</taxon>
    </lineage>
</organism>